<evidence type="ECO:0000259" key="15">
    <source>
        <dbReference type="Pfam" id="PF00912"/>
    </source>
</evidence>
<feature type="region of interest" description="Disordered" evidence="12">
    <location>
        <begin position="1"/>
        <end position="21"/>
    </location>
</feature>
<dbReference type="GO" id="GO:0008955">
    <property type="term" value="F:peptidoglycan glycosyltransferase activity"/>
    <property type="evidence" value="ECO:0007669"/>
    <property type="project" value="UniProtKB-EC"/>
</dbReference>
<evidence type="ECO:0000259" key="14">
    <source>
        <dbReference type="Pfam" id="PF00905"/>
    </source>
</evidence>
<name>A0A4Y8RD99_9HYPH</name>
<accession>A0A4Y8RD99</accession>
<evidence type="ECO:0000256" key="4">
    <source>
        <dbReference type="ARBA" id="ARBA00022645"/>
    </source>
</evidence>
<dbReference type="InterPro" id="IPR050396">
    <property type="entry name" value="Glycosyltr_51/Transpeptidase"/>
</dbReference>
<keyword evidence="13" id="KW-1133">Transmembrane helix</keyword>
<evidence type="ECO:0000256" key="11">
    <source>
        <dbReference type="ARBA" id="ARBA00049902"/>
    </source>
</evidence>
<dbReference type="GO" id="GO:0030288">
    <property type="term" value="C:outer membrane-bounded periplasmic space"/>
    <property type="evidence" value="ECO:0007669"/>
    <property type="project" value="TreeGrafter"/>
</dbReference>
<comment type="similarity">
    <text evidence="2">In the C-terminal section; belongs to the transpeptidase family.</text>
</comment>
<feature type="transmembrane region" description="Helical" evidence="13">
    <location>
        <begin position="31"/>
        <end position="53"/>
    </location>
</feature>
<dbReference type="EMBL" id="SOZD01000006">
    <property type="protein sequence ID" value="TFF19934.1"/>
    <property type="molecule type" value="Genomic_DNA"/>
</dbReference>
<organism evidence="16 17">
    <name type="scientific">Jiella endophytica</name>
    <dbReference type="NCBI Taxonomy" id="2558362"/>
    <lineage>
        <taxon>Bacteria</taxon>
        <taxon>Pseudomonadati</taxon>
        <taxon>Pseudomonadota</taxon>
        <taxon>Alphaproteobacteria</taxon>
        <taxon>Hyphomicrobiales</taxon>
        <taxon>Aurantimonadaceae</taxon>
        <taxon>Jiella</taxon>
    </lineage>
</organism>
<evidence type="ECO:0000256" key="1">
    <source>
        <dbReference type="ARBA" id="ARBA00004752"/>
    </source>
</evidence>
<evidence type="ECO:0000313" key="17">
    <source>
        <dbReference type="Proteomes" id="UP000298179"/>
    </source>
</evidence>
<feature type="domain" description="Glycosyl transferase family 51" evidence="15">
    <location>
        <begin position="94"/>
        <end position="259"/>
    </location>
</feature>
<feature type="domain" description="Penicillin-binding protein transpeptidase" evidence="14">
    <location>
        <begin position="353"/>
        <end position="564"/>
    </location>
</feature>
<dbReference type="InterPro" id="IPR023346">
    <property type="entry name" value="Lysozyme-like_dom_sf"/>
</dbReference>
<keyword evidence="13" id="KW-0812">Transmembrane</keyword>
<dbReference type="InterPro" id="IPR012338">
    <property type="entry name" value="Beta-lactam/transpept-like"/>
</dbReference>
<gene>
    <name evidence="16" type="ORF">E3C22_19965</name>
</gene>
<dbReference type="Pfam" id="PF00905">
    <property type="entry name" value="Transpeptidase"/>
    <property type="match status" value="1"/>
</dbReference>
<evidence type="ECO:0000256" key="12">
    <source>
        <dbReference type="SAM" id="MobiDB-lite"/>
    </source>
</evidence>
<dbReference type="PANTHER" id="PTHR32282">
    <property type="entry name" value="BINDING PROTEIN TRANSPEPTIDASE, PUTATIVE-RELATED"/>
    <property type="match status" value="1"/>
</dbReference>
<dbReference type="GO" id="GO:0004180">
    <property type="term" value="F:carboxypeptidase activity"/>
    <property type="evidence" value="ECO:0007669"/>
    <property type="project" value="UniProtKB-KW"/>
</dbReference>
<keyword evidence="4" id="KW-0121">Carboxypeptidase</keyword>
<dbReference type="Gene3D" id="1.10.3810.10">
    <property type="entry name" value="Biosynthetic peptidoglycan transglycosylase-like"/>
    <property type="match status" value="1"/>
</dbReference>
<evidence type="ECO:0000256" key="5">
    <source>
        <dbReference type="ARBA" id="ARBA00022670"/>
    </source>
</evidence>
<dbReference type="Proteomes" id="UP000298179">
    <property type="component" value="Unassembled WGS sequence"/>
</dbReference>
<keyword evidence="6" id="KW-0328">Glycosyltransferase</keyword>
<dbReference type="AlphaFoldDB" id="A0A4Y8RD99"/>
<dbReference type="SUPFAM" id="SSF53955">
    <property type="entry name" value="Lysozyme-like"/>
    <property type="match status" value="1"/>
</dbReference>
<evidence type="ECO:0000256" key="6">
    <source>
        <dbReference type="ARBA" id="ARBA00022676"/>
    </source>
</evidence>
<dbReference type="SUPFAM" id="SSF56601">
    <property type="entry name" value="beta-lactamase/transpeptidase-like"/>
    <property type="match status" value="1"/>
</dbReference>
<dbReference type="GO" id="GO:0009252">
    <property type="term" value="P:peptidoglycan biosynthetic process"/>
    <property type="evidence" value="ECO:0007669"/>
    <property type="project" value="UniProtKB-UniPathway"/>
</dbReference>
<evidence type="ECO:0000256" key="3">
    <source>
        <dbReference type="ARBA" id="ARBA00007739"/>
    </source>
</evidence>
<evidence type="ECO:0000256" key="9">
    <source>
        <dbReference type="ARBA" id="ARBA00023268"/>
    </source>
</evidence>
<keyword evidence="9" id="KW-0511">Multifunctional enzyme</keyword>
<dbReference type="EC" id="2.4.99.28" evidence="10"/>
<keyword evidence="13" id="KW-0472">Membrane</keyword>
<evidence type="ECO:0000313" key="16">
    <source>
        <dbReference type="EMBL" id="TFF19934.1"/>
    </source>
</evidence>
<reference evidence="16 17" key="1">
    <citation type="submission" date="2019-03" db="EMBL/GenBank/DDBJ databases">
        <title>Jiella endophytica sp. nov., a novel endophytic bacterium isolated from root of Ficus microcarpa Linn. f.</title>
        <authorList>
            <person name="Tuo L."/>
        </authorList>
    </citation>
    <scope>NUCLEOTIDE SEQUENCE [LARGE SCALE GENOMIC DNA]</scope>
    <source>
        <strain evidence="16 17">CBS5Q-3</strain>
    </source>
</reference>
<keyword evidence="8" id="KW-0378">Hydrolase</keyword>
<dbReference type="GO" id="GO:0008658">
    <property type="term" value="F:penicillin binding"/>
    <property type="evidence" value="ECO:0007669"/>
    <property type="project" value="InterPro"/>
</dbReference>
<dbReference type="GO" id="GO:0006508">
    <property type="term" value="P:proteolysis"/>
    <property type="evidence" value="ECO:0007669"/>
    <property type="project" value="UniProtKB-KW"/>
</dbReference>
<dbReference type="InterPro" id="IPR001460">
    <property type="entry name" value="PCN-bd_Tpept"/>
</dbReference>
<evidence type="ECO:0000256" key="13">
    <source>
        <dbReference type="SAM" id="Phobius"/>
    </source>
</evidence>
<dbReference type="UniPathway" id="UPA00219"/>
<evidence type="ECO:0000256" key="10">
    <source>
        <dbReference type="ARBA" id="ARBA00044770"/>
    </source>
</evidence>
<keyword evidence="7" id="KW-0808">Transferase</keyword>
<comment type="caution">
    <text evidence="16">The sequence shown here is derived from an EMBL/GenBank/DDBJ whole genome shotgun (WGS) entry which is preliminary data.</text>
</comment>
<dbReference type="InterPro" id="IPR036950">
    <property type="entry name" value="PBP_transglycosylase"/>
</dbReference>
<sequence length="633" mass="69527">MGKERGRRMEAEADTPRLEETPDEAPRYRTIWLVLSFLILIFGCGLVGVHSWVDAVAARYGASVETTRERVHSNRLIVDLSRHRDQPWNAPIEEAMYVDYDDVPEVMRQAILTSEDSWFFYHAGFNPIAIGKALLSQFGDDPRGGSTITQQIAKQVYVGSRRDFGRKFDELAIALWLEWHFSKKQLLEFYFNTPFMGHNTKGIEAAARYYFGYSFKRERTQSVAFTPDMAASLAVTIKNPTAGNPTKPRNMREARRLLLAMGIEPKTLTEKAVASASLPRRFAAHAFAKDRRLSDQFGPARDLAVTRLSRRLQGIEGGLDVVTFYSSETQLYLQSAIEKYAPPIRRAGYDQLTAVVVNNVTGGIEAIVAPPDAKIYPGSTVKPLLSLCALVDKGWTAQTRVDDAPIGVPPVRNGDRRYLGRISLEQALAASRNPPFVAMMRRFGPGCANDVLSRMKTGFRFSGGRDRSLALGAEPVDLMDLLDAYVTVATCGKVSNGPLILKEARQRGDQTVVLEEKAEPLAKDARLTAGFDALHEMLQATTGPTGTANGSRFVNDVAAKTGTSDDNRQITLITFTRAYTVLVSAGASDPSKLKRHLSSHALVKMVHNINANIHGGKDPGPLGCGPGTVVAGR</sequence>
<dbReference type="PANTHER" id="PTHR32282:SF33">
    <property type="entry name" value="PEPTIDOGLYCAN GLYCOSYLTRANSFERASE"/>
    <property type="match status" value="1"/>
</dbReference>
<evidence type="ECO:0000256" key="7">
    <source>
        <dbReference type="ARBA" id="ARBA00022679"/>
    </source>
</evidence>
<evidence type="ECO:0000256" key="8">
    <source>
        <dbReference type="ARBA" id="ARBA00022801"/>
    </source>
</evidence>
<comment type="similarity">
    <text evidence="3">In the N-terminal section; belongs to the glycosyltransferase 51 family.</text>
</comment>
<keyword evidence="17" id="KW-1185">Reference proteome</keyword>
<evidence type="ECO:0000256" key="2">
    <source>
        <dbReference type="ARBA" id="ARBA00007090"/>
    </source>
</evidence>
<comment type="catalytic activity">
    <reaction evidence="11">
        <text>[GlcNAc-(1-&gt;4)-Mur2Ac(oyl-L-Ala-gamma-D-Glu-L-Lys-D-Ala-D-Ala)](n)-di-trans,octa-cis-undecaprenyl diphosphate + beta-D-GlcNAc-(1-&gt;4)-Mur2Ac(oyl-L-Ala-gamma-D-Glu-L-Lys-D-Ala-D-Ala)-di-trans,octa-cis-undecaprenyl diphosphate = [GlcNAc-(1-&gt;4)-Mur2Ac(oyl-L-Ala-gamma-D-Glu-L-Lys-D-Ala-D-Ala)](n+1)-di-trans,octa-cis-undecaprenyl diphosphate + di-trans,octa-cis-undecaprenyl diphosphate + H(+)</text>
        <dbReference type="Rhea" id="RHEA:23708"/>
        <dbReference type="Rhea" id="RHEA-COMP:9602"/>
        <dbReference type="Rhea" id="RHEA-COMP:9603"/>
        <dbReference type="ChEBI" id="CHEBI:15378"/>
        <dbReference type="ChEBI" id="CHEBI:58405"/>
        <dbReference type="ChEBI" id="CHEBI:60033"/>
        <dbReference type="ChEBI" id="CHEBI:78435"/>
        <dbReference type="EC" id="2.4.99.28"/>
    </reaction>
</comment>
<proteinExistence type="inferred from homology"/>
<dbReference type="InterPro" id="IPR001264">
    <property type="entry name" value="Glyco_trans_51"/>
</dbReference>
<dbReference type="Pfam" id="PF00912">
    <property type="entry name" value="Transgly"/>
    <property type="match status" value="1"/>
</dbReference>
<dbReference type="OrthoDB" id="7911552at2"/>
<keyword evidence="5" id="KW-0645">Protease</keyword>
<dbReference type="Gene3D" id="3.40.710.10">
    <property type="entry name" value="DD-peptidase/beta-lactamase superfamily"/>
    <property type="match status" value="1"/>
</dbReference>
<comment type="pathway">
    <text evidence="1">Cell wall biogenesis; peptidoglycan biosynthesis.</text>
</comment>
<protein>
    <recommendedName>
        <fullName evidence="10">peptidoglycan glycosyltransferase</fullName>
        <ecNumber evidence="10">2.4.99.28</ecNumber>
    </recommendedName>
</protein>